<comment type="subcellular location">
    <subcellularLocation>
        <location evidence="1">Membrane</location>
        <topology evidence="1">Multi-pass membrane protein</topology>
    </subcellularLocation>
</comment>
<keyword evidence="8" id="KW-1185">Reference proteome</keyword>
<feature type="transmembrane region" description="Helical" evidence="5">
    <location>
        <begin position="146"/>
        <end position="164"/>
    </location>
</feature>
<feature type="transmembrane region" description="Helical" evidence="5">
    <location>
        <begin position="43"/>
        <end position="65"/>
    </location>
</feature>
<dbReference type="Proteomes" id="UP001595872">
    <property type="component" value="Unassembled WGS sequence"/>
</dbReference>
<feature type="domain" description="Methylamine utilisation protein MauE" evidence="6">
    <location>
        <begin position="9"/>
        <end position="137"/>
    </location>
</feature>
<proteinExistence type="predicted"/>
<evidence type="ECO:0000256" key="2">
    <source>
        <dbReference type="ARBA" id="ARBA00022692"/>
    </source>
</evidence>
<comment type="caution">
    <text evidence="7">The sequence shown here is derived from an EMBL/GenBank/DDBJ whole genome shotgun (WGS) entry which is preliminary data.</text>
</comment>
<dbReference type="RefSeq" id="WP_378262992.1">
    <property type="nucleotide sequence ID" value="NZ_JBHSIT010000013.1"/>
</dbReference>
<accession>A0ABV9UB52</accession>
<gene>
    <name evidence="7" type="ORF">ACFPCY_36045</name>
</gene>
<organism evidence="7 8">
    <name type="scientific">Actinomadura gamaensis</name>
    <dbReference type="NCBI Taxonomy" id="1763541"/>
    <lineage>
        <taxon>Bacteria</taxon>
        <taxon>Bacillati</taxon>
        <taxon>Actinomycetota</taxon>
        <taxon>Actinomycetes</taxon>
        <taxon>Streptosporangiales</taxon>
        <taxon>Thermomonosporaceae</taxon>
        <taxon>Actinomadura</taxon>
    </lineage>
</organism>
<feature type="transmembrane region" description="Helical" evidence="5">
    <location>
        <begin position="77"/>
        <end position="97"/>
    </location>
</feature>
<evidence type="ECO:0000256" key="4">
    <source>
        <dbReference type="ARBA" id="ARBA00023136"/>
    </source>
</evidence>
<feature type="transmembrane region" description="Helical" evidence="5">
    <location>
        <begin position="117"/>
        <end position="139"/>
    </location>
</feature>
<dbReference type="InterPro" id="IPR009908">
    <property type="entry name" value="Methylamine_util_MauE"/>
</dbReference>
<evidence type="ECO:0000256" key="1">
    <source>
        <dbReference type="ARBA" id="ARBA00004141"/>
    </source>
</evidence>
<evidence type="ECO:0000256" key="3">
    <source>
        <dbReference type="ARBA" id="ARBA00022989"/>
    </source>
</evidence>
<sequence>MGGLAALAGTAAVPLVLALSLAGHVRSRDLAGALRAQGALPSRLAPTVASLAVAAEVAVLAVLLLSLGLRRTDLTRGALAAAALLFAAYAAYAAFVTHRAGTRRVPCGCGGDLSTPMSAWVVARSAGLAVLALGGALAAPPALTGGTAAGVVAGAALGVLLWILPRAMSVPERSVG</sequence>
<protein>
    <submittedName>
        <fullName evidence="7">MauE/DoxX family redox-associated membrane protein</fullName>
    </submittedName>
</protein>
<name>A0ABV9UB52_9ACTN</name>
<evidence type="ECO:0000259" key="6">
    <source>
        <dbReference type="Pfam" id="PF07291"/>
    </source>
</evidence>
<keyword evidence="2 5" id="KW-0812">Transmembrane</keyword>
<keyword evidence="4 5" id="KW-0472">Membrane</keyword>
<reference evidence="8" key="1">
    <citation type="journal article" date="2019" name="Int. J. Syst. Evol. Microbiol.">
        <title>The Global Catalogue of Microorganisms (GCM) 10K type strain sequencing project: providing services to taxonomists for standard genome sequencing and annotation.</title>
        <authorList>
            <consortium name="The Broad Institute Genomics Platform"/>
            <consortium name="The Broad Institute Genome Sequencing Center for Infectious Disease"/>
            <person name="Wu L."/>
            <person name="Ma J."/>
        </authorList>
    </citation>
    <scope>NUCLEOTIDE SEQUENCE [LARGE SCALE GENOMIC DNA]</scope>
    <source>
        <strain evidence="8">KLKA75</strain>
    </source>
</reference>
<evidence type="ECO:0000256" key="5">
    <source>
        <dbReference type="SAM" id="Phobius"/>
    </source>
</evidence>
<evidence type="ECO:0000313" key="7">
    <source>
        <dbReference type="EMBL" id="MFC4912758.1"/>
    </source>
</evidence>
<dbReference type="EMBL" id="JBHSIT010000013">
    <property type="protein sequence ID" value="MFC4912758.1"/>
    <property type="molecule type" value="Genomic_DNA"/>
</dbReference>
<evidence type="ECO:0000313" key="8">
    <source>
        <dbReference type="Proteomes" id="UP001595872"/>
    </source>
</evidence>
<keyword evidence="3 5" id="KW-1133">Transmembrane helix</keyword>
<dbReference type="Pfam" id="PF07291">
    <property type="entry name" value="MauE"/>
    <property type="match status" value="1"/>
</dbReference>